<accession>A0A8H2HGC7</accession>
<dbReference type="Proteomes" id="UP000297595">
    <property type="component" value="Unassembled WGS sequence"/>
</dbReference>
<sequence length="70" mass="8372">MRFLCKRLFYKHRVEPQTQPTPRVSFACSLHLSTLGATHGFDYFEGSWFALWTKESHNETIFLKLLWSYD</sequence>
<comment type="caution">
    <text evidence="1">The sequence shown here is derived from an EMBL/GenBank/DDBJ whole genome shotgun (WGS) entry which is preliminary data.</text>
</comment>
<dbReference type="AlphaFoldDB" id="A0A8H2HGC7"/>
<reference evidence="1 2" key="1">
    <citation type="submission" date="2019-03" db="EMBL/GenBank/DDBJ databases">
        <title>Nematode-trapping fungi genome.</title>
        <authorList>
            <person name="Vidal-Diez De Ulzurrun G."/>
        </authorList>
    </citation>
    <scope>NUCLEOTIDE SEQUENCE [LARGE SCALE GENOMIC DNA]</scope>
    <source>
        <strain evidence="1 2">TWF154</strain>
    </source>
</reference>
<proteinExistence type="predicted"/>
<protein>
    <submittedName>
        <fullName evidence="1">Uncharacterized protein</fullName>
    </submittedName>
</protein>
<organism evidence="1 2">
    <name type="scientific">Orbilia oligospora</name>
    <name type="common">Nematode-trapping fungus</name>
    <name type="synonym">Arthrobotrys oligospora</name>
    <dbReference type="NCBI Taxonomy" id="2813651"/>
    <lineage>
        <taxon>Eukaryota</taxon>
        <taxon>Fungi</taxon>
        <taxon>Dikarya</taxon>
        <taxon>Ascomycota</taxon>
        <taxon>Pezizomycotina</taxon>
        <taxon>Orbiliomycetes</taxon>
        <taxon>Orbiliales</taxon>
        <taxon>Orbiliaceae</taxon>
        <taxon>Orbilia</taxon>
    </lineage>
</organism>
<evidence type="ECO:0000313" key="2">
    <source>
        <dbReference type="Proteomes" id="UP000297595"/>
    </source>
</evidence>
<evidence type="ECO:0000313" key="1">
    <source>
        <dbReference type="EMBL" id="TGJ65774.1"/>
    </source>
</evidence>
<gene>
    <name evidence="1" type="ORF">EYR41_009720</name>
</gene>
<dbReference type="EMBL" id="SOZJ01000006">
    <property type="protein sequence ID" value="TGJ65774.1"/>
    <property type="molecule type" value="Genomic_DNA"/>
</dbReference>
<name>A0A8H2HGC7_ORBOL</name>